<evidence type="ECO:0000313" key="1">
    <source>
        <dbReference type="EMBL" id="GGK70581.1"/>
    </source>
</evidence>
<evidence type="ECO:0008006" key="3">
    <source>
        <dbReference type="Google" id="ProtNLM"/>
    </source>
</evidence>
<comment type="caution">
    <text evidence="1">The sequence shown here is derived from an EMBL/GenBank/DDBJ whole genome shotgun (WGS) entry which is preliminary data.</text>
</comment>
<dbReference type="InterPro" id="IPR029044">
    <property type="entry name" value="Nucleotide-diphossugar_trans"/>
</dbReference>
<dbReference type="SUPFAM" id="SSF53448">
    <property type="entry name" value="Nucleotide-diphospho-sugar transferases"/>
    <property type="match status" value="1"/>
</dbReference>
<dbReference type="Gene3D" id="3.40.50.2000">
    <property type="entry name" value="Glycogen Phosphorylase B"/>
    <property type="match status" value="2"/>
</dbReference>
<evidence type="ECO:0000313" key="2">
    <source>
        <dbReference type="Proteomes" id="UP000662111"/>
    </source>
</evidence>
<dbReference type="EMBL" id="BMLB01000003">
    <property type="protein sequence ID" value="GGK70581.1"/>
    <property type="molecule type" value="Genomic_DNA"/>
</dbReference>
<protein>
    <recommendedName>
        <fullName evidence="3">D-inositol 3-phosphate glycosyltransferase</fullName>
    </recommendedName>
</protein>
<reference evidence="2" key="1">
    <citation type="journal article" date="2019" name="Int. J. Syst. Evol. Microbiol.">
        <title>The Global Catalogue of Microorganisms (GCM) 10K type strain sequencing project: providing services to taxonomists for standard genome sequencing and annotation.</title>
        <authorList>
            <consortium name="The Broad Institute Genomics Platform"/>
            <consortium name="The Broad Institute Genome Sequencing Center for Infectious Disease"/>
            <person name="Wu L."/>
            <person name="Ma J."/>
        </authorList>
    </citation>
    <scope>NUCLEOTIDE SEQUENCE [LARGE SCALE GENOMIC DNA]</scope>
    <source>
        <strain evidence="2">CGMCC 1.5362</strain>
    </source>
</reference>
<dbReference type="SUPFAM" id="SSF53756">
    <property type="entry name" value="UDP-Glycosyltransferase/glycogen phosphorylase"/>
    <property type="match status" value="1"/>
</dbReference>
<dbReference type="RefSeq" id="WP_022921271.1">
    <property type="nucleotide sequence ID" value="NZ_BMLB01000003.1"/>
</dbReference>
<name>A0ABQ2F8N2_9MICO</name>
<sequence length="789" mass="84836">MNGPAVDVVVATHSPGRPAHRAVLSALRDADEHGVVPGGHRVRVTVACHELEPDPVRRRVEAALAEAGLGHLGAHVRYLEVRDGLGSPSGPFNAGIAASDARYVSIIGSDDWFAPGALGAWATRADELGSGWLLPRLETQDGEHIPTPRVRPGRTTDLDLVRDRLAYRTAPLGLLRRETLEGLGLLPGDGSGPLTAGMRTGGDIELGLRLASGPVRVDYGLDLPPYVIGTTGGDRITEAVRPLESELAPFAALVRRPWVGRLPKDERRALAVKLLRIHVLAAVRRRDEARLWQPGDAETAREVVAAYLALAPGVGRALHRADEDLVQEVLAAQDADDLAAASARRAAAGRFDILLTRGPLANLDRESTVRSHLDTALSSAWLAARQRRHGTPGSQRPHADPAAAAGVLAGTRVLVLAFSPVRGDARVLKQVRHLLAAGADVVTVGYGQAPDGVTAHVRVPDGVVNELDGRLITLHAYRAAYWAQEAVRWVRRHVAPGTADVVVANDTDTLPLALALRPSAGVHADLHEYWPRWREEHPQWLARIGPYQEWLCRRHLPRCGAVTTVSDRIAEEYSALVGVDVGVVTNASPYQDLLPQPVSSPLRLVHSGACLRSRGIHVMVEGVLQALQDGADCTFDLYLTPNDPDYLAELRAAAQASDGRVRVHDPVPYTELFATLHRHDVGVFVLPPVNFNYANALPNKIFDYVQARLAVLVGPSPDMATVVHRHGLGPVAGSFDAHALATAVSRLDPEAVAVWKAASHAAAHELSDAEQSRAWVESVRDIVRGQVPL</sequence>
<gene>
    <name evidence="1" type="ORF">GCM10011509_18800</name>
</gene>
<accession>A0ABQ2F8N2</accession>
<organism evidence="1 2">
    <name type="scientific">Ornithinimicrobium pekingense</name>
    <dbReference type="NCBI Taxonomy" id="384677"/>
    <lineage>
        <taxon>Bacteria</taxon>
        <taxon>Bacillati</taxon>
        <taxon>Actinomycetota</taxon>
        <taxon>Actinomycetes</taxon>
        <taxon>Micrococcales</taxon>
        <taxon>Ornithinimicrobiaceae</taxon>
        <taxon>Ornithinimicrobium</taxon>
    </lineage>
</organism>
<dbReference type="Proteomes" id="UP000662111">
    <property type="component" value="Unassembled WGS sequence"/>
</dbReference>
<keyword evidence="2" id="KW-1185">Reference proteome</keyword>
<proteinExistence type="predicted"/>